<evidence type="ECO:0000313" key="3">
    <source>
        <dbReference type="Proteomes" id="UP000608754"/>
    </source>
</evidence>
<dbReference type="Gene3D" id="3.40.50.2000">
    <property type="entry name" value="Glycogen Phosphorylase B"/>
    <property type="match status" value="2"/>
</dbReference>
<dbReference type="InterPro" id="IPR008928">
    <property type="entry name" value="6-hairpin_glycosidase_sf"/>
</dbReference>
<dbReference type="EMBL" id="JADGIK010000007">
    <property type="protein sequence ID" value="MBF0598014.1"/>
    <property type="molecule type" value="Genomic_DNA"/>
</dbReference>
<dbReference type="SUPFAM" id="SSF48208">
    <property type="entry name" value="Six-hairpin glycosidases"/>
    <property type="match status" value="1"/>
</dbReference>
<dbReference type="InterPro" id="IPR001296">
    <property type="entry name" value="Glyco_trans_1"/>
</dbReference>
<dbReference type="AlphaFoldDB" id="A0A8J7FR31"/>
<name>A0A8J7FR31_9FLAO</name>
<organism evidence="2 3">
    <name type="scientific">Faecalibacter rhinopitheci</name>
    <dbReference type="NCBI Taxonomy" id="2779678"/>
    <lineage>
        <taxon>Bacteria</taxon>
        <taxon>Pseudomonadati</taxon>
        <taxon>Bacteroidota</taxon>
        <taxon>Flavobacteriia</taxon>
        <taxon>Flavobacteriales</taxon>
        <taxon>Weeksellaceae</taxon>
        <taxon>Faecalibacter</taxon>
    </lineage>
</organism>
<dbReference type="CDD" id="cd03822">
    <property type="entry name" value="GT4_mannosyltransferase-like"/>
    <property type="match status" value="1"/>
</dbReference>
<protein>
    <submittedName>
        <fullName evidence="2">Glycosyltransferase family 4 protein</fullName>
    </submittedName>
</protein>
<sequence length="735" mass="84429">MKIAYITTYPPKQCGIATYTHDLILAIAANPEIQQEVIAIIEEHDQSLYPAEVVYKIRRNELEDYNKAAEWINQNGYDFVVIEHEYGIFGGNSGMYILSFAKSIHCALVVSFHTILERPSNDENTILIELSSIAQRIIVMSSHAEHLLQKVYQINLDKVLCIPHGVPEYGIAHEEAKASINLTDRKVILTFGFLGRNKGIELVIKSLPAVVEQHPDVLYIIAGKTHPNVIAHSGEEYREYLEELVDAKELRNNVKFINNYMPINELTNLLSACDVYITPYANEAQITSGTLSYAIGAGAAVISTPYWHAKDLLAEDRGILIPFRDKKALSNNLNKLFENSALLNFYRKNAKAYGDKITWPKIGIAYFNLFKQLKNENPDSMADSGIKLIKNLPEFSLQHINRLTNNVGIIQHAKYATPNYFEGYCLDDNSRAVLLELMAYQTFDLDIKDLHFSTYLAYIFYAQNEDGKFKNFMNFQNQFIDKLGSEDAFGRTIWSLGYFFQMSPVISHYELAREMFFKAKPHFESLISNRAIAYTIMGISYYLKNNQNDEQMTEILRGLALQLAHEFEAHQTEDWQWFENIITYDNAFLPLALIHSSNYLNDPYLYKIGVKTFEFLDQLVYKNEFLSLIGNKGWYKKGMEKPNHVGQQPIDASSMTLLYHEMYIQTREDIYYTKMIHSFEWFLGRNDLKISIYDPNSKGCCDGLEEFGINRNQGAESTISFWIAYLTVYNASTTK</sequence>
<dbReference type="RefSeq" id="WP_194183554.1">
    <property type="nucleotide sequence ID" value="NZ_JADGIK010000007.1"/>
</dbReference>
<dbReference type="Pfam" id="PF00534">
    <property type="entry name" value="Glycos_transf_1"/>
    <property type="match status" value="1"/>
</dbReference>
<dbReference type="GO" id="GO:0005975">
    <property type="term" value="P:carbohydrate metabolic process"/>
    <property type="evidence" value="ECO:0007669"/>
    <property type="project" value="InterPro"/>
</dbReference>
<dbReference type="GO" id="GO:0016757">
    <property type="term" value="F:glycosyltransferase activity"/>
    <property type="evidence" value="ECO:0007669"/>
    <property type="project" value="InterPro"/>
</dbReference>
<dbReference type="PANTHER" id="PTHR12526:SF572">
    <property type="entry name" value="BLL5144 PROTEIN"/>
    <property type="match status" value="1"/>
</dbReference>
<dbReference type="Proteomes" id="UP000608754">
    <property type="component" value="Unassembled WGS sequence"/>
</dbReference>
<comment type="caution">
    <text evidence="2">The sequence shown here is derived from an EMBL/GenBank/DDBJ whole genome shotgun (WGS) entry which is preliminary data.</text>
</comment>
<proteinExistence type="predicted"/>
<feature type="domain" description="Glycosyl transferase family 1" evidence="1">
    <location>
        <begin position="175"/>
        <end position="351"/>
    </location>
</feature>
<dbReference type="PANTHER" id="PTHR12526">
    <property type="entry name" value="GLYCOSYLTRANSFERASE"/>
    <property type="match status" value="1"/>
</dbReference>
<gene>
    <name evidence="2" type="ORF">IM532_11280</name>
</gene>
<evidence type="ECO:0000313" key="2">
    <source>
        <dbReference type="EMBL" id="MBF0598014.1"/>
    </source>
</evidence>
<dbReference type="SUPFAM" id="SSF53756">
    <property type="entry name" value="UDP-Glycosyltransferase/glycogen phosphorylase"/>
    <property type="match status" value="1"/>
</dbReference>
<evidence type="ECO:0000259" key="1">
    <source>
        <dbReference type="Pfam" id="PF00534"/>
    </source>
</evidence>
<keyword evidence="3" id="KW-1185">Reference proteome</keyword>
<reference evidence="2" key="1">
    <citation type="submission" date="2020-10" db="EMBL/GenBank/DDBJ databases">
        <authorList>
            <person name="Lu T."/>
            <person name="Wang Q."/>
            <person name="Han X."/>
        </authorList>
    </citation>
    <scope>NUCLEOTIDE SEQUENCE</scope>
    <source>
        <strain evidence="2">WQ 117</strain>
    </source>
</reference>
<accession>A0A8J7FR31</accession>